<comment type="caution">
    <text evidence="1">The sequence shown here is derived from an EMBL/GenBank/DDBJ whole genome shotgun (WGS) entry which is preliminary data.</text>
</comment>
<evidence type="ECO:0000313" key="1">
    <source>
        <dbReference type="EMBL" id="NML56723.1"/>
    </source>
</evidence>
<name>A0A7Y0FHS0_9FLAO</name>
<dbReference type="EMBL" id="JABBGF010000001">
    <property type="protein sequence ID" value="NML56723.1"/>
    <property type="molecule type" value="Genomic_DNA"/>
</dbReference>
<dbReference type="AlphaFoldDB" id="A0A7Y0FHS0"/>
<evidence type="ECO:0000313" key="2">
    <source>
        <dbReference type="Proteomes" id="UP000552615"/>
    </source>
</evidence>
<gene>
    <name evidence="1" type="ORF">HHL20_05140</name>
</gene>
<accession>A0A7Y0FHS0</accession>
<keyword evidence="2" id="KW-1185">Reference proteome</keyword>
<reference evidence="1 2" key="1">
    <citation type="submission" date="2020-04" db="EMBL/GenBank/DDBJ databases">
        <title>Chryseobacterium sp. RJ-7-14 sp. nov., isolated from Jeju soil.</title>
        <authorList>
            <person name="Dahal R.H."/>
            <person name="Chaudhary D.K."/>
        </authorList>
    </citation>
    <scope>NUCLEOTIDE SEQUENCE [LARGE SCALE GENOMIC DNA]</scope>
    <source>
        <strain evidence="1 2">RJ-7-14</strain>
    </source>
</reference>
<dbReference type="RefSeq" id="WP_169230099.1">
    <property type="nucleotide sequence ID" value="NZ_JABBGF010000001.1"/>
</dbReference>
<protein>
    <submittedName>
        <fullName evidence="1">Uncharacterized protein</fullName>
    </submittedName>
</protein>
<dbReference type="Proteomes" id="UP000552615">
    <property type="component" value="Unassembled WGS sequence"/>
</dbReference>
<organism evidence="1 2">
    <name type="scientific">Chryseobacterium cheonjiense</name>
    <dbReference type="NCBI Taxonomy" id="2728845"/>
    <lineage>
        <taxon>Bacteria</taxon>
        <taxon>Pseudomonadati</taxon>
        <taxon>Bacteroidota</taxon>
        <taxon>Flavobacteriia</taxon>
        <taxon>Flavobacteriales</taxon>
        <taxon>Weeksellaceae</taxon>
        <taxon>Chryseobacterium group</taxon>
        <taxon>Chryseobacterium</taxon>
    </lineage>
</organism>
<sequence>MKQFENYILNKTFVLLFLLLISLFKSQLSINYTIEKIPNSRRHILNINIENNSNINYAIPIDTTGFRVYYPDEPSSNFYYEFADKGLGVMLLFKEQNKYIIGESRSHDFRQSDLNMREDIKKQKITGEEKLKIWQEKYKIKNKLLAKKNMYLFNNIIFLQPGERLSFQKTFDFLDFNNTDYYYNLYFLQPEIQYILRLKYSINKKIYLNLTTEQKVKLKGYKLFCGDLLSNESLFEFSKSDLKN</sequence>
<proteinExistence type="predicted"/>